<sequence length="95" mass="10570">MLFGKVLSSTETPPKKKPTPCEIPHFRGEKAVHLSLSSEKEVSEFMKFKSASHSNELRATPVPLSATGFIRIKALSVCVCALPQPSVVRHHTYYF</sequence>
<dbReference type="AlphaFoldDB" id="A0AAV4NKW4"/>
<accession>A0AAV4NKW4</accession>
<dbReference type="Proteomes" id="UP001054837">
    <property type="component" value="Unassembled WGS sequence"/>
</dbReference>
<evidence type="ECO:0000256" key="1">
    <source>
        <dbReference type="SAM" id="MobiDB-lite"/>
    </source>
</evidence>
<gene>
    <name evidence="2" type="ORF">CDAR_304611</name>
</gene>
<evidence type="ECO:0000313" key="2">
    <source>
        <dbReference type="EMBL" id="GIX84960.1"/>
    </source>
</evidence>
<organism evidence="2 3">
    <name type="scientific">Caerostris darwini</name>
    <dbReference type="NCBI Taxonomy" id="1538125"/>
    <lineage>
        <taxon>Eukaryota</taxon>
        <taxon>Metazoa</taxon>
        <taxon>Ecdysozoa</taxon>
        <taxon>Arthropoda</taxon>
        <taxon>Chelicerata</taxon>
        <taxon>Arachnida</taxon>
        <taxon>Araneae</taxon>
        <taxon>Araneomorphae</taxon>
        <taxon>Entelegynae</taxon>
        <taxon>Araneoidea</taxon>
        <taxon>Araneidae</taxon>
        <taxon>Caerostris</taxon>
    </lineage>
</organism>
<feature type="region of interest" description="Disordered" evidence="1">
    <location>
        <begin position="1"/>
        <end position="22"/>
    </location>
</feature>
<protein>
    <submittedName>
        <fullName evidence="2">Uncharacterized protein</fullName>
    </submittedName>
</protein>
<proteinExistence type="predicted"/>
<reference evidence="2 3" key="1">
    <citation type="submission" date="2021-06" db="EMBL/GenBank/DDBJ databases">
        <title>Caerostris darwini draft genome.</title>
        <authorList>
            <person name="Kono N."/>
            <person name="Arakawa K."/>
        </authorList>
    </citation>
    <scope>NUCLEOTIDE SEQUENCE [LARGE SCALE GENOMIC DNA]</scope>
</reference>
<comment type="caution">
    <text evidence="2">The sequence shown here is derived from an EMBL/GenBank/DDBJ whole genome shotgun (WGS) entry which is preliminary data.</text>
</comment>
<keyword evidence="3" id="KW-1185">Reference proteome</keyword>
<dbReference type="EMBL" id="BPLQ01001749">
    <property type="protein sequence ID" value="GIX84960.1"/>
    <property type="molecule type" value="Genomic_DNA"/>
</dbReference>
<name>A0AAV4NKW4_9ARAC</name>
<evidence type="ECO:0000313" key="3">
    <source>
        <dbReference type="Proteomes" id="UP001054837"/>
    </source>
</evidence>